<reference evidence="1 2" key="1">
    <citation type="submission" date="2007-08" db="EMBL/GenBank/DDBJ databases">
        <authorList>
            <person name="Fulton L."/>
            <person name="Clifton S."/>
            <person name="Fulton B."/>
            <person name="Xu J."/>
            <person name="Minx P."/>
            <person name="Pepin K.H."/>
            <person name="Johnson M."/>
            <person name="Thiruvilangam P."/>
            <person name="Bhonagiri V."/>
            <person name="Nash W.E."/>
            <person name="Mardis E.R."/>
            <person name="Wilson R.K."/>
        </authorList>
    </citation>
    <scope>NUCLEOTIDE SEQUENCE [LARGE SCALE GENOMIC DNA]</scope>
    <source>
        <strain evidence="2">ATCC BAA-613 / DSM 15670 / CCUG 46953 / JCM 12243 / WAL 16351</strain>
    </source>
</reference>
<evidence type="ECO:0000313" key="1">
    <source>
        <dbReference type="EMBL" id="EDP13065.1"/>
    </source>
</evidence>
<evidence type="ECO:0008006" key="3">
    <source>
        <dbReference type="Google" id="ProtNLM"/>
    </source>
</evidence>
<gene>
    <name evidence="1" type="ORF">CLOBOL_06697</name>
</gene>
<reference evidence="1 2" key="2">
    <citation type="submission" date="2007-09" db="EMBL/GenBank/DDBJ databases">
        <title>Draft genome sequence of Clostridium bolteae (ATCC BAA-613).</title>
        <authorList>
            <person name="Sudarsanam P."/>
            <person name="Ley R."/>
            <person name="Guruge J."/>
            <person name="Turnbaugh P.J."/>
            <person name="Mahowald M."/>
            <person name="Liep D."/>
            <person name="Gordon J."/>
        </authorList>
    </citation>
    <scope>NUCLEOTIDE SEQUENCE [LARGE SCALE GENOMIC DNA]</scope>
    <source>
        <strain evidence="2">ATCC BAA-613 / DSM 15670 / CCUG 46953 / JCM 12243 / WAL 16351</strain>
    </source>
</reference>
<accession>A8S3R0</accession>
<protein>
    <recommendedName>
        <fullName evidence="3">Transposase</fullName>
    </recommendedName>
</protein>
<dbReference type="AlphaFoldDB" id="A8S3R0"/>
<sequence length="47" mass="5388">MGKDRKGYSKTDLEATFMRMKEKHMFNCQLVMVEGTAAYPDGEQRTG</sequence>
<organism evidence="1 2">
    <name type="scientific">Enterocloster bolteae (strain ATCC BAA-613 / DSM 15670 / CCUG 46953 / JCM 12243 / WAL 16351)</name>
    <name type="common">Clostridium bolteae</name>
    <dbReference type="NCBI Taxonomy" id="411902"/>
    <lineage>
        <taxon>Bacteria</taxon>
        <taxon>Bacillati</taxon>
        <taxon>Bacillota</taxon>
        <taxon>Clostridia</taxon>
        <taxon>Lachnospirales</taxon>
        <taxon>Lachnospiraceae</taxon>
        <taxon>Enterocloster</taxon>
    </lineage>
</organism>
<dbReference type="Proteomes" id="UP000005396">
    <property type="component" value="Unassembled WGS sequence"/>
</dbReference>
<dbReference type="EMBL" id="ABCC02000057">
    <property type="protein sequence ID" value="EDP13065.1"/>
    <property type="molecule type" value="Genomic_DNA"/>
</dbReference>
<name>A8S3R0_ENTBW</name>
<comment type="caution">
    <text evidence="1">The sequence shown here is derived from an EMBL/GenBank/DDBJ whole genome shotgun (WGS) entry which is preliminary data.</text>
</comment>
<dbReference type="HOGENOM" id="CLU_3166396_0_0_9"/>
<evidence type="ECO:0000313" key="2">
    <source>
        <dbReference type="Proteomes" id="UP000005396"/>
    </source>
</evidence>
<proteinExistence type="predicted"/>
<dbReference type="PaxDb" id="411902-CLOBOL_06697"/>